<dbReference type="SUPFAM" id="SSF53335">
    <property type="entry name" value="S-adenosyl-L-methionine-dependent methyltransferases"/>
    <property type="match status" value="1"/>
</dbReference>
<accession>A0A1X0ASQ5</accession>
<dbReference type="GO" id="GO:0032259">
    <property type="term" value="P:methylation"/>
    <property type="evidence" value="ECO:0007669"/>
    <property type="project" value="UniProtKB-KW"/>
</dbReference>
<dbReference type="PANTHER" id="PTHR43591:SF24">
    <property type="entry name" value="2-METHOXY-6-POLYPRENYL-1,4-BENZOQUINOL METHYLASE, MITOCHONDRIAL"/>
    <property type="match status" value="1"/>
</dbReference>
<dbReference type="GO" id="GO:0008168">
    <property type="term" value="F:methyltransferase activity"/>
    <property type="evidence" value="ECO:0007669"/>
    <property type="project" value="UniProtKB-KW"/>
</dbReference>
<dbReference type="Proteomes" id="UP000192448">
    <property type="component" value="Unassembled WGS sequence"/>
</dbReference>
<dbReference type="AlphaFoldDB" id="A0A1X0ASQ5"/>
<protein>
    <submittedName>
        <fullName evidence="2">SAM-dependent methyltransferase</fullName>
    </submittedName>
</protein>
<keyword evidence="3" id="KW-1185">Reference proteome</keyword>
<dbReference type="EMBL" id="MVHF01000022">
    <property type="protein sequence ID" value="ORA33094.1"/>
    <property type="molecule type" value="Genomic_DNA"/>
</dbReference>
<dbReference type="InterPro" id="IPR029063">
    <property type="entry name" value="SAM-dependent_MTases_sf"/>
</dbReference>
<proteinExistence type="predicted"/>
<dbReference type="STRING" id="1927124.BST13_21000"/>
<evidence type="ECO:0000313" key="3">
    <source>
        <dbReference type="Proteomes" id="UP000192448"/>
    </source>
</evidence>
<name>A0A1X0ASQ5_9MYCO</name>
<dbReference type="OrthoDB" id="9795634at2"/>
<gene>
    <name evidence="2" type="ORF">BST13_21000</name>
</gene>
<keyword evidence="2" id="KW-0808">Transferase</keyword>
<reference evidence="2 3" key="1">
    <citation type="submission" date="2017-02" db="EMBL/GenBank/DDBJ databases">
        <title>The new phylogeny of genus Mycobacterium.</title>
        <authorList>
            <person name="Tortoli E."/>
            <person name="Trovato A."/>
            <person name="Cirillo D.M."/>
        </authorList>
    </citation>
    <scope>NUCLEOTIDE SEQUENCE [LARGE SCALE GENOMIC DNA]</scope>
    <source>
        <strain evidence="2 3">RW6</strain>
    </source>
</reference>
<feature type="domain" description="Methyltransferase" evidence="1">
    <location>
        <begin position="48"/>
        <end position="140"/>
    </location>
</feature>
<dbReference type="CDD" id="cd02440">
    <property type="entry name" value="AdoMet_MTases"/>
    <property type="match status" value="1"/>
</dbReference>
<dbReference type="InterPro" id="IPR041698">
    <property type="entry name" value="Methyltransf_25"/>
</dbReference>
<dbReference type="PANTHER" id="PTHR43591">
    <property type="entry name" value="METHYLTRANSFERASE"/>
    <property type="match status" value="1"/>
</dbReference>
<evidence type="ECO:0000259" key="1">
    <source>
        <dbReference type="Pfam" id="PF13649"/>
    </source>
</evidence>
<sequence length="269" mass="28483">MSAVVDDLAAKHRALWALGDYAAIAADVVAPLGPELVAACDIGTQDRVLDIAAGTGNAAIPAAATGARVVASDLCPELVQRGRQHADERGVELQWREANAEALPFSDDEFDVVMSCIGVMFAPHHQQAADELIRVCRPGGRIGVISWTPEGFIGRLFATMKPYVPAPPAGVSAPPLWGSEDHVSALFGDAVVDITTQRRDLSVDAFPDGAAFRDYFKANYGPTIAAYRGIADDPARVAALDADIAALGDRSISDGSMGWEYLLVTARKR</sequence>
<organism evidence="2 3">
    <name type="scientific">Mycobacterium aquaticum</name>
    <dbReference type="NCBI Taxonomy" id="1927124"/>
    <lineage>
        <taxon>Bacteria</taxon>
        <taxon>Bacillati</taxon>
        <taxon>Actinomycetota</taxon>
        <taxon>Actinomycetes</taxon>
        <taxon>Mycobacteriales</taxon>
        <taxon>Mycobacteriaceae</taxon>
        <taxon>Mycobacterium</taxon>
    </lineage>
</organism>
<evidence type="ECO:0000313" key="2">
    <source>
        <dbReference type="EMBL" id="ORA33094.1"/>
    </source>
</evidence>
<comment type="caution">
    <text evidence="2">The sequence shown here is derived from an EMBL/GenBank/DDBJ whole genome shotgun (WGS) entry which is preliminary data.</text>
</comment>
<dbReference type="Pfam" id="PF13649">
    <property type="entry name" value="Methyltransf_25"/>
    <property type="match status" value="1"/>
</dbReference>
<dbReference type="Gene3D" id="3.40.50.150">
    <property type="entry name" value="Vaccinia Virus protein VP39"/>
    <property type="match status" value="1"/>
</dbReference>
<dbReference type="RefSeq" id="WP_083165950.1">
    <property type="nucleotide sequence ID" value="NZ_MVHF01000022.1"/>
</dbReference>
<keyword evidence="2" id="KW-0489">Methyltransferase</keyword>